<keyword evidence="6" id="KW-1185">Reference proteome</keyword>
<evidence type="ECO:0000256" key="2">
    <source>
        <dbReference type="RuleBase" id="RU363034"/>
    </source>
</evidence>
<keyword evidence="1" id="KW-1015">Disulfide bond</keyword>
<dbReference type="PANTHER" id="PTHR24252">
    <property type="entry name" value="ACROSIN-RELATED"/>
    <property type="match status" value="1"/>
</dbReference>
<evidence type="ECO:0000313" key="6">
    <source>
        <dbReference type="Proteomes" id="UP000625682"/>
    </source>
</evidence>
<accession>A0A917P1G0</accession>
<organism evidence="5 6">
    <name type="scientific">Streptomyces lacrimifluminis</name>
    <dbReference type="NCBI Taxonomy" id="1500077"/>
    <lineage>
        <taxon>Bacteria</taxon>
        <taxon>Bacillati</taxon>
        <taxon>Actinomycetota</taxon>
        <taxon>Actinomycetes</taxon>
        <taxon>Kitasatosporales</taxon>
        <taxon>Streptomycetaceae</taxon>
        <taxon>Streptomyces</taxon>
    </lineage>
</organism>
<dbReference type="SMART" id="SM00020">
    <property type="entry name" value="Tryp_SPc"/>
    <property type="match status" value="1"/>
</dbReference>
<dbReference type="AlphaFoldDB" id="A0A917P1G0"/>
<dbReference type="InterPro" id="IPR001314">
    <property type="entry name" value="Peptidase_S1A"/>
</dbReference>
<comment type="caution">
    <text evidence="5">The sequence shown here is derived from an EMBL/GenBank/DDBJ whole genome shotgun (WGS) entry which is preliminary data.</text>
</comment>
<reference evidence="5" key="2">
    <citation type="submission" date="2020-09" db="EMBL/GenBank/DDBJ databases">
        <authorList>
            <person name="Sun Q."/>
            <person name="Zhou Y."/>
        </authorList>
    </citation>
    <scope>NUCLEOTIDE SEQUENCE</scope>
    <source>
        <strain evidence="5">CGMCC 4.7272</strain>
    </source>
</reference>
<feature type="chain" id="PRO_5037125912" evidence="3">
    <location>
        <begin position="51"/>
        <end position="277"/>
    </location>
</feature>
<dbReference type="Pfam" id="PF00089">
    <property type="entry name" value="Trypsin"/>
    <property type="match status" value="1"/>
</dbReference>
<dbReference type="PROSITE" id="PS00135">
    <property type="entry name" value="TRYPSIN_SER"/>
    <property type="match status" value="1"/>
</dbReference>
<keyword evidence="3" id="KW-0732">Signal</keyword>
<dbReference type="GO" id="GO:0006508">
    <property type="term" value="P:proteolysis"/>
    <property type="evidence" value="ECO:0007669"/>
    <property type="project" value="UniProtKB-KW"/>
</dbReference>
<proteinExistence type="predicted"/>
<dbReference type="PANTHER" id="PTHR24252:SF7">
    <property type="entry name" value="HYALIN"/>
    <property type="match status" value="1"/>
</dbReference>
<feature type="signal peptide" evidence="3">
    <location>
        <begin position="1"/>
        <end position="50"/>
    </location>
</feature>
<reference evidence="5" key="1">
    <citation type="journal article" date="2014" name="Int. J. Syst. Evol. Microbiol.">
        <title>Complete genome sequence of Corynebacterium casei LMG S-19264T (=DSM 44701T), isolated from a smear-ripened cheese.</title>
        <authorList>
            <consortium name="US DOE Joint Genome Institute (JGI-PGF)"/>
            <person name="Walter F."/>
            <person name="Albersmeier A."/>
            <person name="Kalinowski J."/>
            <person name="Ruckert C."/>
        </authorList>
    </citation>
    <scope>NUCLEOTIDE SEQUENCE</scope>
    <source>
        <strain evidence="5">CGMCC 4.7272</strain>
    </source>
</reference>
<dbReference type="InterPro" id="IPR033116">
    <property type="entry name" value="TRYPSIN_SER"/>
</dbReference>
<name>A0A917P1G0_9ACTN</name>
<keyword evidence="2" id="KW-0378">Hydrolase</keyword>
<dbReference type="PROSITE" id="PS00134">
    <property type="entry name" value="TRYPSIN_HIS"/>
    <property type="match status" value="1"/>
</dbReference>
<dbReference type="EMBL" id="BMMU01000021">
    <property type="protein sequence ID" value="GGJ51752.1"/>
    <property type="molecule type" value="Genomic_DNA"/>
</dbReference>
<dbReference type="InterPro" id="IPR018114">
    <property type="entry name" value="TRYPSIN_HIS"/>
</dbReference>
<evidence type="ECO:0000259" key="4">
    <source>
        <dbReference type="PROSITE" id="PS50240"/>
    </source>
</evidence>
<dbReference type="CDD" id="cd00190">
    <property type="entry name" value="Tryp_SPc"/>
    <property type="match status" value="1"/>
</dbReference>
<dbReference type="Proteomes" id="UP000625682">
    <property type="component" value="Unassembled WGS sequence"/>
</dbReference>
<dbReference type="PRINTS" id="PR00722">
    <property type="entry name" value="CHYMOTRYPSIN"/>
</dbReference>
<protein>
    <submittedName>
        <fullName evidence="5">Trypsin</fullName>
    </submittedName>
</protein>
<evidence type="ECO:0000256" key="3">
    <source>
        <dbReference type="SAM" id="SignalP"/>
    </source>
</evidence>
<dbReference type="InterPro" id="IPR001254">
    <property type="entry name" value="Trypsin_dom"/>
</dbReference>
<dbReference type="GO" id="GO:0004252">
    <property type="term" value="F:serine-type endopeptidase activity"/>
    <property type="evidence" value="ECO:0007669"/>
    <property type="project" value="InterPro"/>
</dbReference>
<dbReference type="InterPro" id="IPR043504">
    <property type="entry name" value="Peptidase_S1_PA_chymotrypsin"/>
</dbReference>
<dbReference type="InterPro" id="IPR009003">
    <property type="entry name" value="Peptidase_S1_PA"/>
</dbReference>
<dbReference type="FunFam" id="2.40.10.10:FF:000002">
    <property type="entry name" value="Transmembrane protease serine"/>
    <property type="match status" value="1"/>
</dbReference>
<gene>
    <name evidence="5" type="ORF">GCM10012282_55910</name>
</gene>
<keyword evidence="2" id="KW-0720">Serine protease</keyword>
<dbReference type="Gene3D" id="2.40.10.10">
    <property type="entry name" value="Trypsin-like serine proteases"/>
    <property type="match status" value="2"/>
</dbReference>
<evidence type="ECO:0000256" key="1">
    <source>
        <dbReference type="ARBA" id="ARBA00023157"/>
    </source>
</evidence>
<keyword evidence="2" id="KW-0645">Protease</keyword>
<dbReference type="PROSITE" id="PS50240">
    <property type="entry name" value="TRYPSIN_DOM"/>
    <property type="match status" value="1"/>
</dbReference>
<sequence>MRSLSSPPTKGRTLTHTSSVGRGLSLVKRAAAVGAAALAIGSLQPLAAQAAPAPVVGGTPAAQSEFPWLVHLSMGCGGALYKKDVVLTAAHCLDGSGANTGITVTAGVADLNAPGAIKVKSTKVRQAPGYDGNGKDWALIKLARPINKPTLKIATTTRYNRGTFTVAGWGDTSESAGTGTTKLLKATVPYVSDAGCKLHYGKRLVPGDELCAGYLAGGVDTCQGDSGGPMFRKDDTGAWIQVGIVSWGDGCARPGVPGVYSQVSTFAKDIARAASAL</sequence>
<evidence type="ECO:0000313" key="5">
    <source>
        <dbReference type="EMBL" id="GGJ51752.1"/>
    </source>
</evidence>
<dbReference type="SUPFAM" id="SSF50494">
    <property type="entry name" value="Trypsin-like serine proteases"/>
    <property type="match status" value="1"/>
</dbReference>
<feature type="domain" description="Peptidase S1" evidence="4">
    <location>
        <begin position="55"/>
        <end position="275"/>
    </location>
</feature>